<gene>
    <name evidence="7" type="ORF">FOZ63_023192</name>
</gene>
<dbReference type="OMA" id="ERPNSEC"/>
<feature type="region of interest" description="Disordered" evidence="5">
    <location>
        <begin position="344"/>
        <end position="440"/>
    </location>
</feature>
<dbReference type="SMART" id="SM00184">
    <property type="entry name" value="RING"/>
    <property type="match status" value="1"/>
</dbReference>
<feature type="region of interest" description="Disordered" evidence="5">
    <location>
        <begin position="104"/>
        <end position="145"/>
    </location>
</feature>
<reference evidence="7 8" key="1">
    <citation type="submission" date="2020-04" db="EMBL/GenBank/DDBJ databases">
        <title>Perkinsus olseni comparative genomics.</title>
        <authorList>
            <person name="Bogema D.R."/>
        </authorList>
    </citation>
    <scope>NUCLEOTIDE SEQUENCE [LARGE SCALE GENOMIC DNA]</scope>
    <source>
        <strain evidence="7 8">ATCC PRA-207</strain>
    </source>
</reference>
<keyword evidence="3" id="KW-0862">Zinc</keyword>
<sequence>MGTGTWSRRAVPFSMPEKISCNVCCFPFNEKDRLPMTLGMCGHTYCRECIIKLVESGCVSRVGSWDPISGPAQCPECRVWSDPMCIKPNRVLIGNLFPERQTRLNPTEAYTPSVEDRRESAVSSVQTTAAPSSPVAAGAATGRGRQGWEMYTRQEPQPMGLEEGPFGRCTFPTQRNPRRQGDAESSPEPQTPSSRRGESWSEPWRSAGSTDGAPPSTAGNGRSAPRTDNGWTNPWWSSGGADTDSGVSWLEAAKKSGNIPMNIGQCSSVEEDDQQQQEEEGGGASPETPPLPSRIPMPLSLPESVQLPKRIPIPVECKGEWKSGWADKEKPSAVLSPRSRYWDFGKEEPQGVGGAASNVGRAGGIKWDSGAPTAATWQGLPPPPPVPSGEVAGGQRRPPPKPKSRPPTLAELEARNSGRPCQISDSKQALSYQQAGFTWR</sequence>
<dbReference type="Proteomes" id="UP000553632">
    <property type="component" value="Unassembled WGS sequence"/>
</dbReference>
<dbReference type="PROSITE" id="PS50089">
    <property type="entry name" value="ZF_RING_2"/>
    <property type="match status" value="1"/>
</dbReference>
<comment type="caution">
    <text evidence="7">The sequence shown here is derived from an EMBL/GenBank/DDBJ whole genome shotgun (WGS) entry which is preliminary data.</text>
</comment>
<evidence type="ECO:0000313" key="8">
    <source>
        <dbReference type="Proteomes" id="UP000553632"/>
    </source>
</evidence>
<proteinExistence type="predicted"/>
<evidence type="ECO:0000256" key="5">
    <source>
        <dbReference type="SAM" id="MobiDB-lite"/>
    </source>
</evidence>
<dbReference type="AlphaFoldDB" id="A0A7J6SU42"/>
<feature type="compositionally biased region" description="Polar residues" evidence="5">
    <location>
        <begin position="423"/>
        <end position="440"/>
    </location>
</feature>
<dbReference type="InterPro" id="IPR017907">
    <property type="entry name" value="Znf_RING_CS"/>
</dbReference>
<evidence type="ECO:0000256" key="4">
    <source>
        <dbReference type="PROSITE-ProRule" id="PRU00175"/>
    </source>
</evidence>
<dbReference type="Gene3D" id="3.30.40.10">
    <property type="entry name" value="Zinc/RING finger domain, C3HC4 (zinc finger)"/>
    <property type="match status" value="1"/>
</dbReference>
<feature type="compositionally biased region" description="Low complexity" evidence="5">
    <location>
        <begin position="128"/>
        <end position="143"/>
    </location>
</feature>
<evidence type="ECO:0000259" key="6">
    <source>
        <dbReference type="PROSITE" id="PS50089"/>
    </source>
</evidence>
<dbReference type="GO" id="GO:0008270">
    <property type="term" value="F:zinc ion binding"/>
    <property type="evidence" value="ECO:0007669"/>
    <property type="project" value="UniProtKB-KW"/>
</dbReference>
<name>A0A7J6SU42_PEROL</name>
<dbReference type="InterPro" id="IPR013083">
    <property type="entry name" value="Znf_RING/FYVE/PHD"/>
</dbReference>
<keyword evidence="8" id="KW-1185">Reference proteome</keyword>
<keyword evidence="2 4" id="KW-0863">Zinc-finger</keyword>
<keyword evidence="1" id="KW-0479">Metal-binding</keyword>
<dbReference type="Pfam" id="PF13445">
    <property type="entry name" value="zf-RING_UBOX"/>
    <property type="match status" value="1"/>
</dbReference>
<evidence type="ECO:0000256" key="2">
    <source>
        <dbReference type="ARBA" id="ARBA00022771"/>
    </source>
</evidence>
<evidence type="ECO:0000256" key="1">
    <source>
        <dbReference type="ARBA" id="ARBA00022723"/>
    </source>
</evidence>
<feature type="domain" description="RING-type" evidence="6">
    <location>
        <begin position="21"/>
        <end position="78"/>
    </location>
</feature>
<organism evidence="7 8">
    <name type="scientific">Perkinsus olseni</name>
    <name type="common">Perkinsus atlanticus</name>
    <dbReference type="NCBI Taxonomy" id="32597"/>
    <lineage>
        <taxon>Eukaryota</taxon>
        <taxon>Sar</taxon>
        <taxon>Alveolata</taxon>
        <taxon>Perkinsozoa</taxon>
        <taxon>Perkinsea</taxon>
        <taxon>Perkinsida</taxon>
        <taxon>Perkinsidae</taxon>
        <taxon>Perkinsus</taxon>
    </lineage>
</organism>
<dbReference type="SUPFAM" id="SSF57850">
    <property type="entry name" value="RING/U-box"/>
    <property type="match status" value="1"/>
</dbReference>
<evidence type="ECO:0000313" key="7">
    <source>
        <dbReference type="EMBL" id="KAF4736494.1"/>
    </source>
</evidence>
<dbReference type="InterPro" id="IPR027370">
    <property type="entry name" value="Znf-RING_euk"/>
</dbReference>
<dbReference type="InterPro" id="IPR001841">
    <property type="entry name" value="Znf_RING"/>
</dbReference>
<feature type="region of interest" description="Disordered" evidence="5">
    <location>
        <begin position="157"/>
        <end position="300"/>
    </location>
</feature>
<accession>A0A7J6SU42</accession>
<dbReference type="EMBL" id="JABANO010015670">
    <property type="protein sequence ID" value="KAF4736494.1"/>
    <property type="molecule type" value="Genomic_DNA"/>
</dbReference>
<dbReference type="PROSITE" id="PS00518">
    <property type="entry name" value="ZF_RING_1"/>
    <property type="match status" value="1"/>
</dbReference>
<feature type="compositionally biased region" description="Acidic residues" evidence="5">
    <location>
        <begin position="269"/>
        <end position="281"/>
    </location>
</feature>
<protein>
    <recommendedName>
        <fullName evidence="6">RING-type domain-containing protein</fullName>
    </recommendedName>
</protein>
<evidence type="ECO:0000256" key="3">
    <source>
        <dbReference type="ARBA" id="ARBA00022833"/>
    </source>
</evidence>